<comment type="caution">
    <text evidence="2">The sequence shown here is derived from an EMBL/GenBank/DDBJ whole genome shotgun (WGS) entry which is preliminary data.</text>
</comment>
<dbReference type="RefSeq" id="WP_168038058.1">
    <property type="nucleotide sequence ID" value="NZ_JAATJH010000004.1"/>
</dbReference>
<proteinExistence type="predicted"/>
<sequence>MHKYPFTFLIVASTYLLGGCAADALPEPVATPCDGTALTYEADIRPIVEQTCAYSGCHLGGAPGVYNGYEGLLPALESGTFRQRVVRQKDNPNVGMPPDYAPEGRPTDLTAEQLQTITCWLEAGYPRE</sequence>
<gene>
    <name evidence="2" type="ORF">GGR27_002702</name>
</gene>
<evidence type="ECO:0000256" key="1">
    <source>
        <dbReference type="SAM" id="SignalP"/>
    </source>
</evidence>
<reference evidence="2 3" key="1">
    <citation type="submission" date="2020-03" db="EMBL/GenBank/DDBJ databases">
        <title>Genomic Encyclopedia of Type Strains, Phase IV (KMG-IV): sequencing the most valuable type-strain genomes for metagenomic binning, comparative biology and taxonomic classification.</title>
        <authorList>
            <person name="Goeker M."/>
        </authorList>
    </citation>
    <scope>NUCLEOTIDE SEQUENCE [LARGE SCALE GENOMIC DNA]</scope>
    <source>
        <strain evidence="2 3">DSM 105096</strain>
    </source>
</reference>
<accession>A0ABX0XD16</accession>
<protein>
    <recommendedName>
        <fullName evidence="4">Cytochrome c domain-containing protein</fullName>
    </recommendedName>
</protein>
<dbReference type="PROSITE" id="PS51257">
    <property type="entry name" value="PROKAR_LIPOPROTEIN"/>
    <property type="match status" value="1"/>
</dbReference>
<feature type="signal peptide" evidence="1">
    <location>
        <begin position="1"/>
        <end position="24"/>
    </location>
</feature>
<evidence type="ECO:0000313" key="2">
    <source>
        <dbReference type="EMBL" id="NJC27189.1"/>
    </source>
</evidence>
<evidence type="ECO:0008006" key="4">
    <source>
        <dbReference type="Google" id="ProtNLM"/>
    </source>
</evidence>
<keyword evidence="1" id="KW-0732">Signal</keyword>
<organism evidence="2 3">
    <name type="scientific">Neolewinella antarctica</name>
    <dbReference type="NCBI Taxonomy" id="442734"/>
    <lineage>
        <taxon>Bacteria</taxon>
        <taxon>Pseudomonadati</taxon>
        <taxon>Bacteroidota</taxon>
        <taxon>Saprospiria</taxon>
        <taxon>Saprospirales</taxon>
        <taxon>Lewinellaceae</taxon>
        <taxon>Neolewinella</taxon>
    </lineage>
</organism>
<evidence type="ECO:0000313" key="3">
    <source>
        <dbReference type="Proteomes" id="UP000770785"/>
    </source>
</evidence>
<dbReference type="EMBL" id="JAATJH010000004">
    <property type="protein sequence ID" value="NJC27189.1"/>
    <property type="molecule type" value="Genomic_DNA"/>
</dbReference>
<feature type="chain" id="PRO_5047268671" description="Cytochrome c domain-containing protein" evidence="1">
    <location>
        <begin position="25"/>
        <end position="128"/>
    </location>
</feature>
<dbReference type="Proteomes" id="UP000770785">
    <property type="component" value="Unassembled WGS sequence"/>
</dbReference>
<keyword evidence="3" id="KW-1185">Reference proteome</keyword>
<name>A0ABX0XD16_9BACT</name>